<protein>
    <submittedName>
        <fullName evidence="1">Uncharacterized protein</fullName>
    </submittedName>
</protein>
<dbReference type="EMBL" id="JXCZ01000039">
    <property type="protein sequence ID" value="KOY78720.1"/>
    <property type="molecule type" value="Genomic_DNA"/>
</dbReference>
<dbReference type="PATRIC" id="fig|148814.9.peg.1247"/>
<name>A0A0M9DEI7_9LACO</name>
<dbReference type="RefSeq" id="WP_053796952.1">
    <property type="nucleotide sequence ID" value="NZ_JXCZ01000039.1"/>
</dbReference>
<organism evidence="1 2">
    <name type="scientific">Apilactobacillus kunkeei</name>
    <dbReference type="NCBI Taxonomy" id="148814"/>
    <lineage>
        <taxon>Bacteria</taxon>
        <taxon>Bacillati</taxon>
        <taxon>Bacillota</taxon>
        <taxon>Bacilli</taxon>
        <taxon>Lactobacillales</taxon>
        <taxon>Lactobacillaceae</taxon>
        <taxon>Apilactobacillus</taxon>
    </lineage>
</organism>
<dbReference type="Proteomes" id="UP000037749">
    <property type="component" value="Unassembled WGS sequence"/>
</dbReference>
<accession>A0A0M9DEI7</accession>
<proteinExistence type="predicted"/>
<dbReference type="Gene3D" id="1.25.40.10">
    <property type="entry name" value="Tetratricopeptide repeat domain"/>
    <property type="match status" value="1"/>
</dbReference>
<comment type="caution">
    <text evidence="1">The sequence shown here is derived from an EMBL/GenBank/DDBJ whole genome shotgun (WGS) entry which is preliminary data.</text>
</comment>
<dbReference type="AlphaFoldDB" id="A0A0M9DEI7"/>
<gene>
    <name evidence="1" type="ORF">RZ72_02180</name>
</gene>
<evidence type="ECO:0000313" key="1">
    <source>
        <dbReference type="EMBL" id="KOY78720.1"/>
    </source>
</evidence>
<reference evidence="1 2" key="1">
    <citation type="journal article" date="2015" name="Genome Biol. Evol.">
        <title>Functionally Structured Genomes in Lactobacillus kunkeei Colonizing the Honey Crop and Food Products of Honeybees and Stingless Bees.</title>
        <authorList>
            <person name="Tamarit D."/>
            <person name="Ellegaard K.M."/>
            <person name="Wikander J."/>
            <person name="Olofsson T."/>
            <person name="Vasquez A."/>
            <person name="Andersson S.G."/>
        </authorList>
    </citation>
    <scope>NUCLEOTIDE SEQUENCE [LARGE SCALE GENOMIC DNA]</scope>
    <source>
        <strain evidence="1 2">LAla</strain>
    </source>
</reference>
<evidence type="ECO:0000313" key="2">
    <source>
        <dbReference type="Proteomes" id="UP000037749"/>
    </source>
</evidence>
<dbReference type="InterPro" id="IPR011990">
    <property type="entry name" value="TPR-like_helical_dom_sf"/>
</dbReference>
<dbReference type="SUPFAM" id="SSF48452">
    <property type="entry name" value="TPR-like"/>
    <property type="match status" value="1"/>
</dbReference>
<sequence>MDAIELGKDKSQQLNKFIELATQSIDDNKRDDAISLLSSAISQYPAGIMTTEEIEGKIPSRSEILTKLGIIFTESGSTLDPTGVHLFQQAILYDCKYVAANYYLGKILMNNGNIAEANELMERALNNSTEGDRFYGPAKKALEEMNDLIDSKDPIFATDYLIGQSMSHALIDSPIGTFKKMSFDKIENKYDANVQMFPTDDTTEKLNGIREFNSNHGFEQASFEEFLPANLPLFEEHNQLSLILGEGYTLFDMGAEIYDVCGLNIEPQLTFTFYKLINNETNCYSYLLLAGKSPLELKDRQLSRDENFEYDTRIFDVYKNKIFFDSDNMIKFSLALAKNYFNDDITLDNIENKSISGVKDETFSQLLEIHDDFNINDSRVRIIIDTDIKA</sequence>